<dbReference type="InterPro" id="IPR000477">
    <property type="entry name" value="RT_dom"/>
</dbReference>
<dbReference type="GO" id="GO:0003964">
    <property type="term" value="F:RNA-directed DNA polymerase activity"/>
    <property type="evidence" value="ECO:0007669"/>
    <property type="project" value="UniProtKB-KW"/>
</dbReference>
<keyword evidence="5" id="KW-0378">Hydrolase</keyword>
<evidence type="ECO:0000313" key="11">
    <source>
        <dbReference type="Proteomes" id="UP000198211"/>
    </source>
</evidence>
<feature type="region of interest" description="Disordered" evidence="7">
    <location>
        <begin position="25"/>
        <end position="55"/>
    </location>
</feature>
<dbReference type="PANTHER" id="PTHR24559:SF444">
    <property type="entry name" value="REVERSE TRANSCRIPTASE DOMAIN-CONTAINING PROTEIN"/>
    <property type="match status" value="1"/>
</dbReference>
<proteinExistence type="predicted"/>
<evidence type="ECO:0000256" key="7">
    <source>
        <dbReference type="SAM" id="MobiDB-lite"/>
    </source>
</evidence>
<keyword evidence="11" id="KW-1185">Reference proteome</keyword>
<dbReference type="SUPFAM" id="SSF56672">
    <property type="entry name" value="DNA/RNA polymerases"/>
    <property type="match status" value="1"/>
</dbReference>
<keyword evidence="2" id="KW-0548">Nucleotidyltransferase</keyword>
<evidence type="ECO:0000256" key="4">
    <source>
        <dbReference type="ARBA" id="ARBA00022759"/>
    </source>
</evidence>
<dbReference type="Gene3D" id="3.30.70.270">
    <property type="match status" value="1"/>
</dbReference>
<evidence type="ECO:0000256" key="6">
    <source>
        <dbReference type="ARBA" id="ARBA00022918"/>
    </source>
</evidence>
<dbReference type="InterPro" id="IPR053134">
    <property type="entry name" value="RNA-dir_DNA_polymerase"/>
</dbReference>
<accession>A0A225X3C3</accession>
<dbReference type="Proteomes" id="UP000198211">
    <property type="component" value="Unassembled WGS sequence"/>
</dbReference>
<feature type="compositionally biased region" description="Basic residues" evidence="7">
    <location>
        <begin position="37"/>
        <end position="49"/>
    </location>
</feature>
<gene>
    <name evidence="10" type="ORF">PHMEG_000539</name>
</gene>
<feature type="domain" description="Reverse transcriptase" evidence="8">
    <location>
        <begin position="204"/>
        <end position="271"/>
    </location>
</feature>
<sequence>MSWLRSVSPDIKWVSERVKPRIQRNYRKLEELSSRPKTNKKREKGRTSHKHEQPAVLIGGKLRSRSSQRKRSLSDYFSTGYYSGVKGTTKYITRIWKNPSKIECIIVLRPKTEKDCGGTGEPVDIDSFRDHPVFPLLLKHKELFKQKLPMGLPPREHGEHVMEVDTKEAVFRRQSPAQEKVIMVWGDKLSHSSEDTAYAKKDSIIEKCKAHSAYEYLVLPMGLSNAPATFNDEIRRILSDLSEICQCYFDGIYVYTKSKSLEDHLTALHRVKFLVLGTTLAVMVYELIPKKTCKKHKLSGPNAAQAHFEGLKEKINFSKPFGVQMDASDHAIGGVFFQGEVRGDVVIERPVAFGGRKYKDAEKNYLQYL</sequence>
<name>A0A225X3C3_9STRA</name>
<dbReference type="OrthoDB" id="3250101at2759"/>
<dbReference type="InterPro" id="IPR043128">
    <property type="entry name" value="Rev_trsase/Diguanyl_cyclase"/>
</dbReference>
<dbReference type="InterPro" id="IPR041373">
    <property type="entry name" value="RT_RNaseH"/>
</dbReference>
<dbReference type="AlphaFoldDB" id="A0A225X3C3"/>
<keyword evidence="3" id="KW-0540">Nuclease</keyword>
<evidence type="ECO:0000256" key="3">
    <source>
        <dbReference type="ARBA" id="ARBA00022722"/>
    </source>
</evidence>
<dbReference type="Pfam" id="PF00078">
    <property type="entry name" value="RVT_1"/>
    <property type="match status" value="1"/>
</dbReference>
<organism evidence="10 11">
    <name type="scientific">Phytophthora megakarya</name>
    <dbReference type="NCBI Taxonomy" id="4795"/>
    <lineage>
        <taxon>Eukaryota</taxon>
        <taxon>Sar</taxon>
        <taxon>Stramenopiles</taxon>
        <taxon>Oomycota</taxon>
        <taxon>Peronosporomycetes</taxon>
        <taxon>Peronosporales</taxon>
        <taxon>Peronosporaceae</taxon>
        <taxon>Phytophthora</taxon>
    </lineage>
</organism>
<protein>
    <submittedName>
        <fullName evidence="10">Uncharacterized protein</fullName>
    </submittedName>
</protein>
<dbReference type="EMBL" id="NBNE01000014">
    <property type="protein sequence ID" value="OWZ24411.1"/>
    <property type="molecule type" value="Genomic_DNA"/>
</dbReference>
<evidence type="ECO:0000259" key="9">
    <source>
        <dbReference type="Pfam" id="PF17917"/>
    </source>
</evidence>
<dbReference type="PANTHER" id="PTHR24559">
    <property type="entry name" value="TRANSPOSON TY3-I GAG-POL POLYPROTEIN"/>
    <property type="match status" value="1"/>
</dbReference>
<evidence type="ECO:0000313" key="10">
    <source>
        <dbReference type="EMBL" id="OWZ24411.1"/>
    </source>
</evidence>
<keyword evidence="4" id="KW-0255">Endonuclease</keyword>
<evidence type="ECO:0000256" key="5">
    <source>
        <dbReference type="ARBA" id="ARBA00022801"/>
    </source>
</evidence>
<keyword evidence="1" id="KW-0808">Transferase</keyword>
<keyword evidence="6" id="KW-0695">RNA-directed DNA polymerase</keyword>
<reference evidence="11" key="1">
    <citation type="submission" date="2017-03" db="EMBL/GenBank/DDBJ databases">
        <title>Phytopthora megakarya and P. palmivora, two closely related causual agents of cacao black pod achieved similar genome size and gene model numbers by different mechanisms.</title>
        <authorList>
            <person name="Ali S."/>
            <person name="Shao J."/>
            <person name="Larry D.J."/>
            <person name="Kronmiller B."/>
            <person name="Shen D."/>
            <person name="Strem M.D."/>
            <person name="Melnick R.L."/>
            <person name="Guiltinan M.J."/>
            <person name="Tyler B.M."/>
            <person name="Meinhardt L.W."/>
            <person name="Bailey B.A."/>
        </authorList>
    </citation>
    <scope>NUCLEOTIDE SEQUENCE [LARGE SCALE GENOMIC DNA]</scope>
    <source>
        <strain evidence="11">zdho120</strain>
    </source>
</reference>
<dbReference type="Pfam" id="PF17917">
    <property type="entry name" value="RT_RNaseH"/>
    <property type="match status" value="1"/>
</dbReference>
<evidence type="ECO:0000259" key="8">
    <source>
        <dbReference type="Pfam" id="PF00078"/>
    </source>
</evidence>
<dbReference type="GO" id="GO:0004519">
    <property type="term" value="F:endonuclease activity"/>
    <property type="evidence" value="ECO:0007669"/>
    <property type="project" value="UniProtKB-KW"/>
</dbReference>
<evidence type="ECO:0000256" key="1">
    <source>
        <dbReference type="ARBA" id="ARBA00022679"/>
    </source>
</evidence>
<comment type="caution">
    <text evidence="10">The sequence shown here is derived from an EMBL/GenBank/DDBJ whole genome shotgun (WGS) entry which is preliminary data.</text>
</comment>
<feature type="domain" description="Reverse transcriptase RNase H-like" evidence="9">
    <location>
        <begin position="316"/>
        <end position="366"/>
    </location>
</feature>
<dbReference type="GO" id="GO:0016787">
    <property type="term" value="F:hydrolase activity"/>
    <property type="evidence" value="ECO:0007669"/>
    <property type="project" value="UniProtKB-KW"/>
</dbReference>
<evidence type="ECO:0000256" key="2">
    <source>
        <dbReference type="ARBA" id="ARBA00022695"/>
    </source>
</evidence>
<dbReference type="InterPro" id="IPR043502">
    <property type="entry name" value="DNA/RNA_pol_sf"/>
</dbReference>